<reference evidence="2 3" key="1">
    <citation type="submission" date="2020-08" db="EMBL/GenBank/DDBJ databases">
        <title>Sphingobacterium sp. DN00404 isolated from aquaculture water.</title>
        <authorList>
            <person name="Zhang M."/>
        </authorList>
    </citation>
    <scope>NUCLEOTIDE SEQUENCE [LARGE SCALE GENOMIC DNA]</scope>
    <source>
        <strain evidence="2 3">KCTC 32294</strain>
    </source>
</reference>
<keyword evidence="1" id="KW-1133">Transmembrane helix</keyword>
<dbReference type="Proteomes" id="UP000606494">
    <property type="component" value="Unassembled WGS sequence"/>
</dbReference>
<keyword evidence="1" id="KW-0812">Transmembrane</keyword>
<name>A0ABR7Y308_9SPHI</name>
<gene>
    <name evidence="2" type="ORF">H8B17_08755</name>
</gene>
<sequence length="296" mass="34967">MDGSSVFMLYDWFVDRDNFKEFVWPAFITITTIGSSVFLSKQAFLRTTKAEKLKKDRDDAKLKEVILRNAKIVSDKVTEESAKFLESFVAGYNIEKGIKPVNMLYLFPELDVLESIDKLRYHSVFFPDEFDEDDLSNLYYALAGISGIRDTYKIISEEVIKINSFISEYDTLLMERYQKITSYLEQKILDHQKDDQQSRKVKEEELAEFYSLINEYTSNINNFYLLKCNVDKIMELEIFDVVVKEDFILYTHVMDSFVLSYLKYQQEISVFHNRIKHLVGRLLKLKDQLLLLNRLD</sequence>
<evidence type="ECO:0000313" key="2">
    <source>
        <dbReference type="EMBL" id="MBD1425669.1"/>
    </source>
</evidence>
<keyword evidence="3" id="KW-1185">Reference proteome</keyword>
<dbReference type="RefSeq" id="WP_190308818.1">
    <property type="nucleotide sequence ID" value="NZ_JACNYK010000002.1"/>
</dbReference>
<dbReference type="EMBL" id="JACNYK010000002">
    <property type="protein sequence ID" value="MBD1425669.1"/>
    <property type="molecule type" value="Genomic_DNA"/>
</dbReference>
<accession>A0ABR7Y308</accession>
<keyword evidence="1" id="KW-0472">Membrane</keyword>
<protein>
    <submittedName>
        <fullName evidence="2">Uncharacterized protein</fullName>
    </submittedName>
</protein>
<organism evidence="2 3">
    <name type="scientific">Sphingobacterium arenae</name>
    <dbReference type="NCBI Taxonomy" id="1280598"/>
    <lineage>
        <taxon>Bacteria</taxon>
        <taxon>Pseudomonadati</taxon>
        <taxon>Bacteroidota</taxon>
        <taxon>Sphingobacteriia</taxon>
        <taxon>Sphingobacteriales</taxon>
        <taxon>Sphingobacteriaceae</taxon>
        <taxon>Sphingobacterium</taxon>
    </lineage>
</organism>
<evidence type="ECO:0000313" key="3">
    <source>
        <dbReference type="Proteomes" id="UP000606494"/>
    </source>
</evidence>
<proteinExistence type="predicted"/>
<comment type="caution">
    <text evidence="2">The sequence shown here is derived from an EMBL/GenBank/DDBJ whole genome shotgun (WGS) entry which is preliminary data.</text>
</comment>
<feature type="transmembrane region" description="Helical" evidence="1">
    <location>
        <begin position="22"/>
        <end position="39"/>
    </location>
</feature>
<evidence type="ECO:0000256" key="1">
    <source>
        <dbReference type="SAM" id="Phobius"/>
    </source>
</evidence>